<protein>
    <submittedName>
        <fullName evidence="2">Uncharacterized protein</fullName>
    </submittedName>
</protein>
<keyword evidence="1" id="KW-0472">Membrane</keyword>
<comment type="caution">
    <text evidence="2">The sequence shown here is derived from an EMBL/GenBank/DDBJ whole genome shotgun (WGS) entry which is preliminary data.</text>
</comment>
<dbReference type="AlphaFoldDB" id="A0A837HWK3"/>
<dbReference type="EMBL" id="LBXB01000002">
    <property type="protein sequence ID" value="KKR20734.1"/>
    <property type="molecule type" value="Genomic_DNA"/>
</dbReference>
<gene>
    <name evidence="2" type="ORF">UT51_C0002G0169</name>
</gene>
<organism evidence="2 3">
    <name type="scientific">Candidatus Nomurabacteria bacterium GW2011_GWC2_39_41</name>
    <dbReference type="NCBI Taxonomy" id="1618754"/>
    <lineage>
        <taxon>Bacteria</taxon>
        <taxon>Candidatus Nomuraibacteriota</taxon>
    </lineage>
</organism>
<feature type="transmembrane region" description="Helical" evidence="1">
    <location>
        <begin position="57"/>
        <end position="77"/>
    </location>
</feature>
<accession>A0A837HWK3</accession>
<proteinExistence type="predicted"/>
<evidence type="ECO:0000256" key="1">
    <source>
        <dbReference type="SAM" id="Phobius"/>
    </source>
</evidence>
<keyword evidence="1" id="KW-0812">Transmembrane</keyword>
<reference evidence="2 3" key="1">
    <citation type="journal article" date="2015" name="Nature">
        <title>rRNA introns, odd ribosomes, and small enigmatic genomes across a large radiation of phyla.</title>
        <authorList>
            <person name="Brown C.T."/>
            <person name="Hug L.A."/>
            <person name="Thomas B.C."/>
            <person name="Sharon I."/>
            <person name="Castelle C.J."/>
            <person name="Singh A."/>
            <person name="Wilkins M.J."/>
            <person name="Williams K.H."/>
            <person name="Banfield J.F."/>
        </authorList>
    </citation>
    <scope>NUCLEOTIDE SEQUENCE [LARGE SCALE GENOMIC DNA]</scope>
</reference>
<evidence type="ECO:0000313" key="2">
    <source>
        <dbReference type="EMBL" id="KKR20734.1"/>
    </source>
</evidence>
<name>A0A837HWK3_9BACT</name>
<evidence type="ECO:0000313" key="3">
    <source>
        <dbReference type="Proteomes" id="UP000034656"/>
    </source>
</evidence>
<sequence length="285" mass="32023">MENDTEAKNKLVQTYAEDMAGVIENDTSGLVKKIIHGEEEAEKEKRELSPQSKKNKLFMLLSMLLFTIALAVLSFFFKTDVKTVEIGNQFTPIIFNDKSSFVEVAGFSKDEISQTILNKVKGTEVKVGGIEGIYITENKKIAELRKFIALLSGNLAPDDTHGGISLVNDNFLMGVVNSEAKDFFILLKVRTLSDVFSLLHNWENKMFLDLHGFFGVPISPTTKYLLTADFEDGVIENKNARILYDRDRKIVMMYIFADDTSIVVTNTKSAAREIMLRLSGSQIKK</sequence>
<keyword evidence="1" id="KW-1133">Transmembrane helix</keyword>
<dbReference type="Proteomes" id="UP000034656">
    <property type="component" value="Unassembled WGS sequence"/>
</dbReference>